<dbReference type="GO" id="GO:1902532">
    <property type="term" value="P:negative regulation of intracellular signal transduction"/>
    <property type="evidence" value="ECO:0007669"/>
    <property type="project" value="UniProtKB-ARBA"/>
</dbReference>
<dbReference type="SMART" id="SM00461">
    <property type="entry name" value="WH1"/>
    <property type="match status" value="1"/>
</dbReference>
<dbReference type="InterPro" id="IPR007875">
    <property type="entry name" value="Sprouty"/>
</dbReference>
<dbReference type="InterPro" id="IPR000697">
    <property type="entry name" value="WH1/EVH1_dom"/>
</dbReference>
<feature type="compositionally biased region" description="Low complexity" evidence="5">
    <location>
        <begin position="148"/>
        <end position="158"/>
    </location>
</feature>
<dbReference type="PANTHER" id="PTHR31353">
    <property type="entry name" value="FAM98"/>
    <property type="match status" value="1"/>
</dbReference>
<dbReference type="STRING" id="9402.L5KPM2"/>
<dbReference type="SUPFAM" id="SSF50729">
    <property type="entry name" value="PH domain-like"/>
    <property type="match status" value="1"/>
</dbReference>
<keyword evidence="4" id="KW-0472">Membrane</keyword>
<comment type="similarity">
    <text evidence="2">Belongs to the FAM98 family.</text>
</comment>
<evidence type="ECO:0000313" key="8">
    <source>
        <dbReference type="EMBL" id="ELK12866.1"/>
    </source>
</evidence>
<dbReference type="InterPro" id="IPR018797">
    <property type="entry name" value="FAM98"/>
</dbReference>
<reference evidence="9" key="1">
    <citation type="journal article" date="2013" name="Science">
        <title>Comparative analysis of bat genomes provides insight into the evolution of flight and immunity.</title>
        <authorList>
            <person name="Zhang G."/>
            <person name="Cowled C."/>
            <person name="Shi Z."/>
            <person name="Huang Z."/>
            <person name="Bishop-Lilly K.A."/>
            <person name="Fang X."/>
            <person name="Wynne J.W."/>
            <person name="Xiong Z."/>
            <person name="Baker M.L."/>
            <person name="Zhao W."/>
            <person name="Tachedjian M."/>
            <person name="Zhu Y."/>
            <person name="Zhou P."/>
            <person name="Jiang X."/>
            <person name="Ng J."/>
            <person name="Yang L."/>
            <person name="Wu L."/>
            <person name="Xiao J."/>
            <person name="Feng Y."/>
            <person name="Chen Y."/>
            <person name="Sun X."/>
            <person name="Zhang Y."/>
            <person name="Marsh G.A."/>
            <person name="Crameri G."/>
            <person name="Broder C.C."/>
            <person name="Frey K.G."/>
            <person name="Wang L.F."/>
            <person name="Wang J."/>
        </authorList>
    </citation>
    <scope>NUCLEOTIDE SEQUENCE [LARGE SCALE GENOMIC DNA]</scope>
</reference>
<feature type="domain" description="KBD" evidence="7">
    <location>
        <begin position="224"/>
        <end position="273"/>
    </location>
</feature>
<dbReference type="Pfam" id="PF00568">
    <property type="entry name" value="WH1"/>
    <property type="match status" value="1"/>
</dbReference>
<dbReference type="InterPro" id="IPR011993">
    <property type="entry name" value="PH-like_dom_sf"/>
</dbReference>
<dbReference type="GO" id="GO:0005886">
    <property type="term" value="C:plasma membrane"/>
    <property type="evidence" value="ECO:0007669"/>
    <property type="project" value="UniProtKB-SubCell"/>
</dbReference>
<dbReference type="GO" id="GO:0072669">
    <property type="term" value="C:tRNA-splicing ligase complex"/>
    <property type="evidence" value="ECO:0007669"/>
    <property type="project" value="TreeGrafter"/>
</dbReference>
<dbReference type="FunFam" id="2.30.29.30:FF:000052">
    <property type="entry name" value="Sprouty-related, EVH1 domain containing 2"/>
    <property type="match status" value="1"/>
</dbReference>
<feature type="region of interest" description="Disordered" evidence="5">
    <location>
        <begin position="145"/>
        <end position="191"/>
    </location>
</feature>
<dbReference type="InterPro" id="IPR023337">
    <property type="entry name" value="KBD"/>
</dbReference>
<evidence type="ECO:0000256" key="2">
    <source>
        <dbReference type="ARBA" id="ARBA00007218"/>
    </source>
</evidence>
<organism evidence="8 9">
    <name type="scientific">Pteropus alecto</name>
    <name type="common">Black flying fox</name>
    <dbReference type="NCBI Taxonomy" id="9402"/>
    <lineage>
        <taxon>Eukaryota</taxon>
        <taxon>Metazoa</taxon>
        <taxon>Chordata</taxon>
        <taxon>Craniata</taxon>
        <taxon>Vertebrata</taxon>
        <taxon>Euteleostomi</taxon>
        <taxon>Mammalia</taxon>
        <taxon>Eutheria</taxon>
        <taxon>Laurasiatheria</taxon>
        <taxon>Chiroptera</taxon>
        <taxon>Yinpterochiroptera</taxon>
        <taxon>Pteropodoidea</taxon>
        <taxon>Pteropodidae</taxon>
        <taxon>Pteropodinae</taxon>
        <taxon>Pteropus</taxon>
    </lineage>
</organism>
<proteinExistence type="inferred from homology"/>
<dbReference type="Pfam" id="PF05210">
    <property type="entry name" value="Sprouty"/>
    <property type="match status" value="1"/>
</dbReference>
<evidence type="ECO:0000259" key="7">
    <source>
        <dbReference type="PROSITE" id="PS51488"/>
    </source>
</evidence>
<evidence type="ECO:0000256" key="4">
    <source>
        <dbReference type="ARBA" id="ARBA00023136"/>
    </source>
</evidence>
<dbReference type="InParanoid" id="L5KPM2"/>
<comment type="subcellular location">
    <subcellularLocation>
        <location evidence="1">Cell membrane</location>
        <topology evidence="1">Peripheral membrane protein</topology>
    </subcellularLocation>
</comment>
<dbReference type="eggNOG" id="KOG4590">
    <property type="taxonomic scope" value="Eukaryota"/>
</dbReference>
<evidence type="ECO:0000256" key="5">
    <source>
        <dbReference type="SAM" id="MobiDB-lite"/>
    </source>
</evidence>
<dbReference type="Proteomes" id="UP000010552">
    <property type="component" value="Unassembled WGS sequence"/>
</dbReference>
<dbReference type="Pfam" id="PF10239">
    <property type="entry name" value="DUF2465"/>
    <property type="match status" value="1"/>
</dbReference>
<dbReference type="InterPro" id="IPR041937">
    <property type="entry name" value="SPRE_EVH1"/>
</dbReference>
<protein>
    <submittedName>
        <fullName evidence="8">Sprouty-related, EVH1 domain-containing protein 3</fullName>
    </submittedName>
</protein>
<dbReference type="PROSITE" id="PS50229">
    <property type="entry name" value="WH1"/>
    <property type="match status" value="1"/>
</dbReference>
<dbReference type="CDD" id="cd10574">
    <property type="entry name" value="EVH1_SPRED-like"/>
    <property type="match status" value="1"/>
</dbReference>
<dbReference type="PANTHER" id="PTHR31353:SF10">
    <property type="entry name" value="PROTEIN FAM98C"/>
    <property type="match status" value="1"/>
</dbReference>
<evidence type="ECO:0000259" key="6">
    <source>
        <dbReference type="PROSITE" id="PS50229"/>
    </source>
</evidence>
<dbReference type="PROSITE" id="PS51488">
    <property type="entry name" value="KBD"/>
    <property type="match status" value="1"/>
</dbReference>
<dbReference type="Gene3D" id="2.30.29.30">
    <property type="entry name" value="Pleckstrin-homology domain (PH domain)/Phosphotyrosine-binding domain (PTB)"/>
    <property type="match status" value="1"/>
</dbReference>
<keyword evidence="3" id="KW-1003">Cell membrane</keyword>
<name>L5KPM2_PTEAL</name>
<keyword evidence="9" id="KW-1185">Reference proteome</keyword>
<evidence type="ECO:0000256" key="3">
    <source>
        <dbReference type="ARBA" id="ARBA00022475"/>
    </source>
</evidence>
<accession>L5KPM2</accession>
<feature type="compositionally biased region" description="Basic residues" evidence="5">
    <location>
        <begin position="748"/>
        <end position="760"/>
    </location>
</feature>
<dbReference type="EMBL" id="KB030643">
    <property type="protein sequence ID" value="ELK12866.1"/>
    <property type="molecule type" value="Genomic_DNA"/>
</dbReference>
<dbReference type="AlphaFoldDB" id="L5KPM2"/>
<feature type="region of interest" description="Disordered" evidence="5">
    <location>
        <begin position="719"/>
        <end position="760"/>
    </location>
</feature>
<evidence type="ECO:0000256" key="1">
    <source>
        <dbReference type="ARBA" id="ARBA00004202"/>
    </source>
</evidence>
<feature type="domain" description="WH1" evidence="6">
    <location>
        <begin position="21"/>
        <end position="141"/>
    </location>
</feature>
<sequence>MCGPNEAACYWSYRSAPAPSLSSKIHWYMVRVRAVVMARDDSSGGWLPVGGGGLSQVSVCRVRGARPEGGAHQGHYVIHGERLRDQKTTLECTLKPGLVYNKVNPIFHHWSLGDCKFGLTFQSPAEADEFQKSLLAALAALGRGSLTPSSSSSSSSPSQDTAETPCPLTSHVDSDSSSSHSRQETPPTASVAAPIITVESASGFGPATPPQRHCSSTQSYPPLLPFTGIPEPSEPLAGAGGLGWGGRGYEDYRRAGPPAPLALSTCVVRFAKTGTLRGAALGPPTALPAPLTQAAPPAPPARPPPGRLLVRRLSCLWCAESLLYHCLSDAEGDFSDPCACEPGHPRPAARWAALAALSLAVPCLCCYAPLRACHWVAARCGCAGCGGRHEEAARGRSAGRGDAFMEGAKAEAQEGAAVARDLLALGYEGFPVVAALGPSCLDFRALCAQLAAELASLGAVEREKEEVAEALSAGDGPGAEEEFLRQLPGLLRGLHCPDRALCSGDCAAVLREPGACLRLLRFLCTELQAARLLLLHPQPDPSPAAPPPGGEGAEEGAGMVQELVLTLQALGLPRPPRATPASQLLRELHAKISELLPSLPPGSLQPLLSYPLDAPRWEMLEHLCQSLQSQYYSRRCLLLKRLDLTTSAFHWSDRAEAQGEAMKAVLTPIREALTPESDVSIAHVLAARADLSRLVPATSKATRQGTCCAINKVLMGNVPDRGGRPDELEAPMPSWQSRREDGGGQKAGHQRWGRKKKKKK</sequence>
<gene>
    <name evidence="8" type="ORF">PAL_GLEAN10001922</name>
</gene>
<evidence type="ECO:0000313" key="9">
    <source>
        <dbReference type="Proteomes" id="UP000010552"/>
    </source>
</evidence>
<dbReference type="PROSITE" id="PS51227">
    <property type="entry name" value="SPR"/>
    <property type="match status" value="1"/>
</dbReference>